<accession>A0A8J3A018</accession>
<gene>
    <name evidence="1" type="ORF">GCM10007096_35870</name>
</gene>
<reference evidence="1" key="2">
    <citation type="submission" date="2020-09" db="EMBL/GenBank/DDBJ databases">
        <authorList>
            <person name="Sun Q."/>
            <person name="Zhou Y."/>
        </authorList>
    </citation>
    <scope>NUCLEOTIDE SEQUENCE</scope>
    <source>
        <strain evidence="1">CGMCC 1.12777</strain>
    </source>
</reference>
<protein>
    <submittedName>
        <fullName evidence="1">Uncharacterized protein</fullName>
    </submittedName>
</protein>
<comment type="caution">
    <text evidence="1">The sequence shown here is derived from an EMBL/GenBank/DDBJ whole genome shotgun (WGS) entry which is preliminary data.</text>
</comment>
<organism evidence="1 2">
    <name type="scientific">Pullulanibacillus pueri</name>
    <dbReference type="NCBI Taxonomy" id="1437324"/>
    <lineage>
        <taxon>Bacteria</taxon>
        <taxon>Bacillati</taxon>
        <taxon>Bacillota</taxon>
        <taxon>Bacilli</taxon>
        <taxon>Bacillales</taxon>
        <taxon>Sporolactobacillaceae</taxon>
        <taxon>Pullulanibacillus</taxon>
    </lineage>
</organism>
<dbReference type="EMBL" id="BMFV01000035">
    <property type="protein sequence ID" value="GGH86958.1"/>
    <property type="molecule type" value="Genomic_DNA"/>
</dbReference>
<reference evidence="1" key="1">
    <citation type="journal article" date="2014" name="Int. J. Syst. Evol. Microbiol.">
        <title>Complete genome sequence of Corynebacterium casei LMG S-19264T (=DSM 44701T), isolated from a smear-ripened cheese.</title>
        <authorList>
            <consortium name="US DOE Joint Genome Institute (JGI-PGF)"/>
            <person name="Walter F."/>
            <person name="Albersmeier A."/>
            <person name="Kalinowski J."/>
            <person name="Ruckert C."/>
        </authorList>
    </citation>
    <scope>NUCLEOTIDE SEQUENCE</scope>
    <source>
        <strain evidence="1">CGMCC 1.12777</strain>
    </source>
</reference>
<dbReference type="AlphaFoldDB" id="A0A8J3A018"/>
<evidence type="ECO:0000313" key="1">
    <source>
        <dbReference type="EMBL" id="GGH86958.1"/>
    </source>
</evidence>
<evidence type="ECO:0000313" key="2">
    <source>
        <dbReference type="Proteomes" id="UP000656813"/>
    </source>
</evidence>
<keyword evidence="2" id="KW-1185">Reference proteome</keyword>
<sequence>MAFKNVWIQESQSSLLNPKYISFIMADEENMHFLNASTYLRPLETNGITRIVSIELKV</sequence>
<dbReference type="Proteomes" id="UP000656813">
    <property type="component" value="Unassembled WGS sequence"/>
</dbReference>
<proteinExistence type="predicted"/>
<name>A0A8J3A018_9BACL</name>